<dbReference type="GO" id="GO:0030335">
    <property type="term" value="P:positive regulation of cell migration"/>
    <property type="evidence" value="ECO:0007669"/>
    <property type="project" value="Ensembl"/>
</dbReference>
<dbReference type="OrthoDB" id="9538566at2759"/>
<dbReference type="AlphaFoldDB" id="A0A8C2YS12"/>
<protein>
    <submittedName>
        <fullName evidence="7">Small integral membrane protein 22</fullName>
    </submittedName>
</protein>
<dbReference type="Proteomes" id="UP000694398">
    <property type="component" value="Unassembled WGS sequence"/>
</dbReference>
<dbReference type="InterPro" id="IPR031671">
    <property type="entry name" value="SMIM5/18/22"/>
</dbReference>
<gene>
    <name evidence="7" type="primary">SMIM22</name>
</gene>
<dbReference type="Ensembl" id="ENSCLAT00000019234.1">
    <property type="protein sequence ID" value="ENSCLAP00000019049.1"/>
    <property type="gene ID" value="ENSCLAG00000013044.1"/>
</dbReference>
<dbReference type="PANTHER" id="PTHR36982:SF3">
    <property type="entry name" value="SMALL INTEGRAL MEMBRANE PROTEIN 22"/>
    <property type="match status" value="1"/>
</dbReference>
<dbReference type="GO" id="GO:0042127">
    <property type="term" value="P:regulation of cell population proliferation"/>
    <property type="evidence" value="ECO:0007669"/>
    <property type="project" value="Ensembl"/>
</dbReference>
<evidence type="ECO:0000256" key="5">
    <source>
        <dbReference type="SAM" id="MobiDB-lite"/>
    </source>
</evidence>
<keyword evidence="3 6" id="KW-1133">Transmembrane helix</keyword>
<evidence type="ECO:0000256" key="6">
    <source>
        <dbReference type="SAM" id="Phobius"/>
    </source>
</evidence>
<proteinExistence type="predicted"/>
<dbReference type="CTD" id="440335"/>
<dbReference type="OMA" id="IAHCCCH"/>
<evidence type="ECO:0000313" key="8">
    <source>
        <dbReference type="Proteomes" id="UP000694398"/>
    </source>
</evidence>
<dbReference type="GO" id="GO:0032956">
    <property type="term" value="P:regulation of actin cytoskeleton organization"/>
    <property type="evidence" value="ECO:0007669"/>
    <property type="project" value="Ensembl"/>
</dbReference>
<evidence type="ECO:0000256" key="4">
    <source>
        <dbReference type="ARBA" id="ARBA00023136"/>
    </source>
</evidence>
<organism evidence="7 8">
    <name type="scientific">Chinchilla lanigera</name>
    <name type="common">Long-tailed chinchilla</name>
    <name type="synonym">Chinchilla villidera</name>
    <dbReference type="NCBI Taxonomy" id="34839"/>
    <lineage>
        <taxon>Eukaryota</taxon>
        <taxon>Metazoa</taxon>
        <taxon>Chordata</taxon>
        <taxon>Craniata</taxon>
        <taxon>Vertebrata</taxon>
        <taxon>Euteleostomi</taxon>
        <taxon>Mammalia</taxon>
        <taxon>Eutheria</taxon>
        <taxon>Euarchontoglires</taxon>
        <taxon>Glires</taxon>
        <taxon>Rodentia</taxon>
        <taxon>Hystricomorpha</taxon>
        <taxon>Chinchillidae</taxon>
        <taxon>Chinchilla</taxon>
    </lineage>
</organism>
<keyword evidence="4 6" id="KW-0472">Membrane</keyword>
<evidence type="ECO:0000256" key="3">
    <source>
        <dbReference type="ARBA" id="ARBA00022989"/>
    </source>
</evidence>
<dbReference type="RefSeq" id="XP_005391325.1">
    <property type="nucleotide sequence ID" value="XM_005391268.1"/>
</dbReference>
<sequence>MSLSMEELEATAQEVLGRLKSRQLFQSEWDTAAFVVFLTFVGTVLLLLLLVIAHCCCHCCCASPKPRKVRPGKERPKGMDNWAMEP</sequence>
<dbReference type="GeneTree" id="ENSGT00770000120884"/>
<reference evidence="7" key="1">
    <citation type="submission" date="2025-08" db="UniProtKB">
        <authorList>
            <consortium name="Ensembl"/>
        </authorList>
    </citation>
    <scope>IDENTIFICATION</scope>
</reference>
<dbReference type="CDD" id="cd20255">
    <property type="entry name" value="CASIMO1_SMIM22"/>
    <property type="match status" value="1"/>
</dbReference>
<name>A0A8C2YS12_CHILA</name>
<dbReference type="GO" id="GO:0051726">
    <property type="term" value="P:regulation of cell cycle"/>
    <property type="evidence" value="ECO:0007669"/>
    <property type="project" value="Ensembl"/>
</dbReference>
<reference evidence="7" key="2">
    <citation type="submission" date="2025-09" db="UniProtKB">
        <authorList>
            <consortium name="Ensembl"/>
        </authorList>
    </citation>
    <scope>IDENTIFICATION</scope>
</reference>
<dbReference type="Pfam" id="PF15831">
    <property type="entry name" value="SMIM5_18_22"/>
    <property type="match status" value="1"/>
</dbReference>
<accession>A0A8C2YS12</accession>
<dbReference type="GO" id="GO:0140042">
    <property type="term" value="P:lipid droplet formation"/>
    <property type="evidence" value="ECO:0007669"/>
    <property type="project" value="Ensembl"/>
</dbReference>
<dbReference type="PANTHER" id="PTHR36982">
    <property type="entry name" value="CLCA DOMAIN-CONTAINING PROTEIN"/>
    <property type="match status" value="1"/>
</dbReference>
<keyword evidence="8" id="KW-1185">Reference proteome</keyword>
<feature type="transmembrane region" description="Helical" evidence="6">
    <location>
        <begin position="32"/>
        <end position="53"/>
    </location>
</feature>
<dbReference type="GeneID" id="102004013"/>
<keyword evidence="2 6" id="KW-0812">Transmembrane</keyword>
<evidence type="ECO:0000256" key="1">
    <source>
        <dbReference type="ARBA" id="ARBA00004167"/>
    </source>
</evidence>
<dbReference type="InterPro" id="IPR053081">
    <property type="entry name" value="SIM_Modulators"/>
</dbReference>
<evidence type="ECO:0000313" key="7">
    <source>
        <dbReference type="Ensembl" id="ENSCLAP00000019049.1"/>
    </source>
</evidence>
<dbReference type="GO" id="GO:0016020">
    <property type="term" value="C:membrane"/>
    <property type="evidence" value="ECO:0007669"/>
    <property type="project" value="UniProtKB-SubCell"/>
</dbReference>
<evidence type="ECO:0000256" key="2">
    <source>
        <dbReference type="ARBA" id="ARBA00022692"/>
    </source>
</evidence>
<feature type="region of interest" description="Disordered" evidence="5">
    <location>
        <begin position="66"/>
        <end position="86"/>
    </location>
</feature>
<comment type="subcellular location">
    <subcellularLocation>
        <location evidence="1">Membrane</location>
        <topology evidence="1">Single-pass membrane protein</topology>
    </subcellularLocation>
</comment>